<name>A0A0E0GMF8_ORYNI</name>
<sequence length="102" mass="10400">MWWFAWRGSAAVVRGKKKPVPLLRRVVTGGAAPVTAPPRSSGCGWFIAGGGAGRRTMVFLGPPVMTCHGAAGAGNGSRLFPTSRRCSGGVAATLGRPAPARA</sequence>
<dbReference type="Gramene" id="ONIVA03G18470.1">
    <property type="protein sequence ID" value="ONIVA03G18470.1"/>
    <property type="gene ID" value="ONIVA03G18470"/>
</dbReference>
<proteinExistence type="predicted"/>
<reference evidence="1" key="1">
    <citation type="submission" date="2015-04" db="UniProtKB">
        <authorList>
            <consortium name="EnsemblPlants"/>
        </authorList>
    </citation>
    <scope>IDENTIFICATION</scope>
    <source>
        <strain evidence="1">SL10</strain>
    </source>
</reference>
<evidence type="ECO:0000313" key="1">
    <source>
        <dbReference type="EnsemblPlants" id="ONIVA03G18470.1"/>
    </source>
</evidence>
<dbReference type="EnsemblPlants" id="ONIVA03G18470.1">
    <property type="protein sequence ID" value="ONIVA03G18470.1"/>
    <property type="gene ID" value="ONIVA03G18470"/>
</dbReference>
<reference evidence="1" key="2">
    <citation type="submission" date="2018-04" db="EMBL/GenBank/DDBJ databases">
        <title>OnivRS2 (Oryza nivara Reference Sequence Version 2).</title>
        <authorList>
            <person name="Zhang J."/>
            <person name="Kudrna D."/>
            <person name="Lee S."/>
            <person name="Talag J."/>
            <person name="Rajasekar S."/>
            <person name="Welchert J."/>
            <person name="Hsing Y.-I."/>
            <person name="Wing R.A."/>
        </authorList>
    </citation>
    <scope>NUCLEOTIDE SEQUENCE [LARGE SCALE GENOMIC DNA]</scope>
    <source>
        <strain evidence="1">SL10</strain>
    </source>
</reference>
<accession>A0A0E0GMF8</accession>
<dbReference type="HOGENOM" id="CLU_2281977_0_0_1"/>
<dbReference type="Proteomes" id="UP000006591">
    <property type="component" value="Chromosome 3"/>
</dbReference>
<evidence type="ECO:0000313" key="2">
    <source>
        <dbReference type="Proteomes" id="UP000006591"/>
    </source>
</evidence>
<keyword evidence="2" id="KW-1185">Reference proteome</keyword>
<organism evidence="1">
    <name type="scientific">Oryza nivara</name>
    <name type="common">Indian wild rice</name>
    <name type="synonym">Oryza sativa f. spontanea</name>
    <dbReference type="NCBI Taxonomy" id="4536"/>
    <lineage>
        <taxon>Eukaryota</taxon>
        <taxon>Viridiplantae</taxon>
        <taxon>Streptophyta</taxon>
        <taxon>Embryophyta</taxon>
        <taxon>Tracheophyta</taxon>
        <taxon>Spermatophyta</taxon>
        <taxon>Magnoliopsida</taxon>
        <taxon>Liliopsida</taxon>
        <taxon>Poales</taxon>
        <taxon>Poaceae</taxon>
        <taxon>BOP clade</taxon>
        <taxon>Oryzoideae</taxon>
        <taxon>Oryzeae</taxon>
        <taxon>Oryzinae</taxon>
        <taxon>Oryza</taxon>
    </lineage>
</organism>
<protein>
    <submittedName>
        <fullName evidence="1">Uncharacterized protein</fullName>
    </submittedName>
</protein>
<dbReference type="AlphaFoldDB" id="A0A0E0GMF8"/>